<proteinExistence type="predicted"/>
<evidence type="ECO:0000313" key="1">
    <source>
        <dbReference type="EMBL" id="KAJ8676430.1"/>
    </source>
</evidence>
<protein>
    <submittedName>
        <fullName evidence="1">Uncharacterized protein</fullName>
    </submittedName>
</protein>
<dbReference type="EMBL" id="CM056742">
    <property type="protein sequence ID" value="KAJ8676430.1"/>
    <property type="molecule type" value="Genomic_DNA"/>
</dbReference>
<gene>
    <name evidence="1" type="ORF">QAD02_012217</name>
</gene>
<reference evidence="1" key="1">
    <citation type="submission" date="2023-04" db="EMBL/GenBank/DDBJ databases">
        <title>A chromosome-level genome assembly of the parasitoid wasp Eretmocerus hayati.</title>
        <authorList>
            <person name="Zhong Y."/>
            <person name="Liu S."/>
            <person name="Liu Y."/>
        </authorList>
    </citation>
    <scope>NUCLEOTIDE SEQUENCE</scope>
    <source>
        <strain evidence="1">ZJU_SS_LIU_2023</strain>
    </source>
</reference>
<name>A0ACC2NZ01_9HYME</name>
<sequence>MNGLVVLFTVILVLIDTPVSPWEQAWFRKDENEANHYCKICKNHTMCRFPFDKPGSECLTVGNSHLSDAEIDLILHLHNIAREEIVRASEKNVLHRPTREMMQLFWDAELAKIARRWAVQCRLFDTDECRNVERFAVLQSVYTYDLEQMQQMGNREASKRLEIYIQSWYDTALSLSPVGIGLATPWVTNVGCGRAVYDIDLTEKPGQTKKSYIGKAETLVCNYGRVDDIARQRPRQDVRLRCIFRSSQYNKLCG</sequence>
<organism evidence="1 2">
    <name type="scientific">Eretmocerus hayati</name>
    <dbReference type="NCBI Taxonomy" id="131215"/>
    <lineage>
        <taxon>Eukaryota</taxon>
        <taxon>Metazoa</taxon>
        <taxon>Ecdysozoa</taxon>
        <taxon>Arthropoda</taxon>
        <taxon>Hexapoda</taxon>
        <taxon>Insecta</taxon>
        <taxon>Pterygota</taxon>
        <taxon>Neoptera</taxon>
        <taxon>Endopterygota</taxon>
        <taxon>Hymenoptera</taxon>
        <taxon>Apocrita</taxon>
        <taxon>Proctotrupomorpha</taxon>
        <taxon>Chalcidoidea</taxon>
        <taxon>Aphelinidae</taxon>
        <taxon>Aphelininae</taxon>
        <taxon>Eretmocerus</taxon>
    </lineage>
</organism>
<evidence type="ECO:0000313" key="2">
    <source>
        <dbReference type="Proteomes" id="UP001239111"/>
    </source>
</evidence>
<dbReference type="Proteomes" id="UP001239111">
    <property type="component" value="Chromosome 2"/>
</dbReference>
<keyword evidence="2" id="KW-1185">Reference proteome</keyword>
<comment type="caution">
    <text evidence="1">The sequence shown here is derived from an EMBL/GenBank/DDBJ whole genome shotgun (WGS) entry which is preliminary data.</text>
</comment>
<accession>A0ACC2NZ01</accession>